<comment type="similarity">
    <text evidence="1 6">Belongs to the cytochrome P450 family.</text>
</comment>
<keyword evidence="2 5" id="KW-0479">Metal-binding</keyword>
<keyword evidence="6" id="KW-0503">Monooxygenase</keyword>
<keyword evidence="5 6" id="KW-0349">Heme</keyword>
<organism evidence="7 8">
    <name type="scientific">Aspergillus neoniger (strain CBS 115656)</name>
    <dbReference type="NCBI Taxonomy" id="1448310"/>
    <lineage>
        <taxon>Eukaryota</taxon>
        <taxon>Fungi</taxon>
        <taxon>Dikarya</taxon>
        <taxon>Ascomycota</taxon>
        <taxon>Pezizomycotina</taxon>
        <taxon>Eurotiomycetes</taxon>
        <taxon>Eurotiomycetidae</taxon>
        <taxon>Eurotiales</taxon>
        <taxon>Aspergillaceae</taxon>
        <taxon>Aspergillus</taxon>
        <taxon>Aspergillus subgen. Circumdati</taxon>
    </lineage>
</organism>
<evidence type="ECO:0000256" key="5">
    <source>
        <dbReference type="PIRSR" id="PIRSR602401-1"/>
    </source>
</evidence>
<dbReference type="SUPFAM" id="SSF48264">
    <property type="entry name" value="Cytochrome P450"/>
    <property type="match status" value="1"/>
</dbReference>
<evidence type="ECO:0000256" key="6">
    <source>
        <dbReference type="RuleBase" id="RU000461"/>
    </source>
</evidence>
<comment type="cofactor">
    <cofactor evidence="5">
        <name>heme</name>
        <dbReference type="ChEBI" id="CHEBI:30413"/>
    </cofactor>
</comment>
<reference evidence="7" key="1">
    <citation type="submission" date="2016-12" db="EMBL/GenBank/DDBJ databases">
        <title>The genomes of Aspergillus section Nigri reveals drivers in fungal speciation.</title>
        <authorList>
            <consortium name="DOE Joint Genome Institute"/>
            <person name="Vesth T.C."/>
            <person name="Nybo J."/>
            <person name="Theobald S."/>
            <person name="Brandl J."/>
            <person name="Frisvad J.C."/>
            <person name="Nielsen K.F."/>
            <person name="Lyhne E.K."/>
            <person name="Kogle M.E."/>
            <person name="Kuo A."/>
            <person name="Riley R."/>
            <person name="Clum A."/>
            <person name="Nolan M."/>
            <person name="Lipzen A."/>
            <person name="Salamov A."/>
            <person name="Henrissat B."/>
            <person name="Wiebenga A."/>
            <person name="De Vries R.P."/>
            <person name="Grigoriev I.V."/>
            <person name="Mortensen U.H."/>
            <person name="Andersen M.R."/>
            <person name="Baker S.E."/>
        </authorList>
    </citation>
    <scope>NUCLEOTIDE SEQUENCE [LARGE SCALE GENOMIC DNA]</scope>
    <source>
        <strain evidence="7">CBS 115656</strain>
    </source>
</reference>
<dbReference type="PANTHER" id="PTHR46300">
    <property type="entry name" value="P450, PUTATIVE (EUROFUNG)-RELATED-RELATED"/>
    <property type="match status" value="1"/>
</dbReference>
<dbReference type="Gene3D" id="1.10.630.10">
    <property type="entry name" value="Cytochrome P450"/>
    <property type="match status" value="1"/>
</dbReference>
<dbReference type="GO" id="GO:0016705">
    <property type="term" value="F:oxidoreductase activity, acting on paired donors, with incorporation or reduction of molecular oxygen"/>
    <property type="evidence" value="ECO:0007669"/>
    <property type="project" value="InterPro"/>
</dbReference>
<dbReference type="PRINTS" id="PR00463">
    <property type="entry name" value="EP450I"/>
</dbReference>
<name>A0A318YZC8_ASPNB</name>
<dbReference type="PRINTS" id="PR00385">
    <property type="entry name" value="P450"/>
</dbReference>
<evidence type="ECO:0000313" key="8">
    <source>
        <dbReference type="Proteomes" id="UP000247647"/>
    </source>
</evidence>
<feature type="binding site" description="axial binding residue" evidence="5">
    <location>
        <position position="439"/>
    </location>
    <ligand>
        <name>heme</name>
        <dbReference type="ChEBI" id="CHEBI:30413"/>
    </ligand>
    <ligandPart>
        <name>Fe</name>
        <dbReference type="ChEBI" id="CHEBI:18248"/>
    </ligandPart>
</feature>
<protein>
    <submittedName>
        <fullName evidence="7">Cytochrome P450</fullName>
    </submittedName>
</protein>
<dbReference type="InterPro" id="IPR017972">
    <property type="entry name" value="Cyt_P450_CS"/>
</dbReference>
<dbReference type="GO" id="GO:0005506">
    <property type="term" value="F:iron ion binding"/>
    <property type="evidence" value="ECO:0007669"/>
    <property type="project" value="InterPro"/>
</dbReference>
<sequence>MSIVIAVAFACLILLSLYLFIYQQSPSLPLPPGPKGKPIVGNLSELPPPDTPEWQHWMKHKERYGPITSVTILGQPIIILHDAHIATELLEKHSLKYSSRPRSVFLGEMIGWNDTLAMQPYNTRFRLYRKALHQILGTKTLVSKFNSLQELEARRLLRRMIDDPGEWVQHLKTEAGAIILKIGYGYDINPYGRDHLVDLADDSMETFSAVLNQTWLVDLVPGLKYLPSWLPFSFQKKAQSWHTQLLTTIETPYRMVKKQMKSGIAPPSYLRNLLQEEDTKKEKSLSEEERFTAKWTAGSLYLAGADTTVSTLTTFILSMALNPHIQDKAQAELDTILGPYTLPKLSDRDKLPYVNSIVKESLRWYPVAPMGLPHLCVEGEVYNGYSIPKGAMVMGNIWAITHDPKIYPHPEKFDPERFLGKNPQPDPSGWVFGFGRRVCPGRVLADASVFVTVGMVLSALRISLEGGRGGEVRFTPGVVSHPVLDGVRVQARSHRHEGVIREVSVGV</sequence>
<dbReference type="InterPro" id="IPR001128">
    <property type="entry name" value="Cyt_P450"/>
</dbReference>
<dbReference type="InterPro" id="IPR002401">
    <property type="entry name" value="Cyt_P450_E_grp-I"/>
</dbReference>
<gene>
    <name evidence="7" type="ORF">BO87DRAFT_350798</name>
</gene>
<dbReference type="InterPro" id="IPR050364">
    <property type="entry name" value="Cytochrome_P450_fung"/>
</dbReference>
<dbReference type="GeneID" id="37123552"/>
<dbReference type="GO" id="GO:0020037">
    <property type="term" value="F:heme binding"/>
    <property type="evidence" value="ECO:0007669"/>
    <property type="project" value="InterPro"/>
</dbReference>
<dbReference type="GO" id="GO:0004497">
    <property type="term" value="F:monooxygenase activity"/>
    <property type="evidence" value="ECO:0007669"/>
    <property type="project" value="UniProtKB-KW"/>
</dbReference>
<keyword evidence="3 6" id="KW-0560">Oxidoreductase</keyword>
<dbReference type="RefSeq" id="XP_025483651.1">
    <property type="nucleotide sequence ID" value="XM_025621096.1"/>
</dbReference>
<evidence type="ECO:0000256" key="1">
    <source>
        <dbReference type="ARBA" id="ARBA00010617"/>
    </source>
</evidence>
<dbReference type="PROSITE" id="PS00086">
    <property type="entry name" value="CYTOCHROME_P450"/>
    <property type="match status" value="1"/>
</dbReference>
<evidence type="ECO:0000313" key="7">
    <source>
        <dbReference type="EMBL" id="PYH38173.1"/>
    </source>
</evidence>
<evidence type="ECO:0000256" key="4">
    <source>
        <dbReference type="ARBA" id="ARBA00023004"/>
    </source>
</evidence>
<evidence type="ECO:0000256" key="2">
    <source>
        <dbReference type="ARBA" id="ARBA00022723"/>
    </source>
</evidence>
<dbReference type="Pfam" id="PF00067">
    <property type="entry name" value="p450"/>
    <property type="match status" value="1"/>
</dbReference>
<dbReference type="CDD" id="cd11065">
    <property type="entry name" value="CYP64-like"/>
    <property type="match status" value="1"/>
</dbReference>
<keyword evidence="8" id="KW-1185">Reference proteome</keyword>
<dbReference type="AlphaFoldDB" id="A0A318YZC8"/>
<evidence type="ECO:0000256" key="3">
    <source>
        <dbReference type="ARBA" id="ARBA00023002"/>
    </source>
</evidence>
<proteinExistence type="inferred from homology"/>
<dbReference type="OrthoDB" id="2789670at2759"/>
<dbReference type="PANTHER" id="PTHR46300:SF12">
    <property type="entry name" value="P450, PUTATIVE (EUROFUNG)-RELATED"/>
    <property type="match status" value="1"/>
</dbReference>
<keyword evidence="4 5" id="KW-0408">Iron</keyword>
<dbReference type="InterPro" id="IPR036396">
    <property type="entry name" value="Cyt_P450_sf"/>
</dbReference>
<dbReference type="Proteomes" id="UP000247647">
    <property type="component" value="Unassembled WGS sequence"/>
</dbReference>
<accession>A0A318YZC8</accession>
<dbReference type="EMBL" id="KZ821448">
    <property type="protein sequence ID" value="PYH38173.1"/>
    <property type="molecule type" value="Genomic_DNA"/>
</dbReference>